<gene>
    <name evidence="2" type="ORF">F4Y60_13880</name>
</gene>
<dbReference type="EMBL" id="VXRY01000571">
    <property type="protein sequence ID" value="MXY35142.1"/>
    <property type="molecule type" value="Genomic_DNA"/>
</dbReference>
<organism evidence="2">
    <name type="scientific">Boseongicola sp. SB0664_bin_43</name>
    <dbReference type="NCBI Taxonomy" id="2604844"/>
    <lineage>
        <taxon>Bacteria</taxon>
        <taxon>Pseudomonadati</taxon>
        <taxon>Pseudomonadota</taxon>
        <taxon>Alphaproteobacteria</taxon>
        <taxon>Rhodobacterales</taxon>
        <taxon>Paracoccaceae</taxon>
        <taxon>Boseongicola</taxon>
    </lineage>
</organism>
<comment type="caution">
    <text evidence="2">The sequence shown here is derived from an EMBL/GenBank/DDBJ whole genome shotgun (WGS) entry which is preliminary data.</text>
</comment>
<accession>A0A6B0Y4R0</accession>
<evidence type="ECO:0000259" key="1">
    <source>
        <dbReference type="Pfam" id="PF14588"/>
    </source>
</evidence>
<dbReference type="PANTHER" id="PTHR43760:SF1">
    <property type="entry name" value="ENDORIBONUCLEASE L-PSP_CHORISMATE MUTASE-LIKE DOMAIN-CONTAINING PROTEIN"/>
    <property type="match status" value="1"/>
</dbReference>
<dbReference type="PANTHER" id="PTHR43760">
    <property type="entry name" value="ENDORIBONUCLEASE-RELATED"/>
    <property type="match status" value="1"/>
</dbReference>
<protein>
    <submittedName>
        <fullName evidence="2">RidA family protein</fullName>
    </submittedName>
</protein>
<evidence type="ECO:0000313" key="2">
    <source>
        <dbReference type="EMBL" id="MXY35142.1"/>
    </source>
</evidence>
<dbReference type="Pfam" id="PF14588">
    <property type="entry name" value="YjgF_endoribonc"/>
    <property type="match status" value="1"/>
</dbReference>
<proteinExistence type="predicted"/>
<dbReference type="InterPro" id="IPR013813">
    <property type="entry name" value="Endoribo_LPSP/chorism_mut-like"/>
</dbReference>
<dbReference type="Gene3D" id="3.30.1330.40">
    <property type="entry name" value="RutC-like"/>
    <property type="match status" value="1"/>
</dbReference>
<feature type="domain" description="Endoribonuclease L-PSP/chorismate mutase-like" evidence="1">
    <location>
        <begin position="20"/>
        <end position="166"/>
    </location>
</feature>
<sequence length="168" mass="17940">MAECAGGQMKLGDAMRATPEDRLLELDFELLPVPDAVADFVAHAQIADIIYASGALPWIIGGLRSAGLIGGTLTVEQGDAAFQLLALKGLSLLNCPKGDLPKIKFVRRVEGAGGVTADSDEMSRAPSGASHLRNKVFGEKGARLQMIYFNQSMPLRIAALVIFWTEVE</sequence>
<dbReference type="SUPFAM" id="SSF55298">
    <property type="entry name" value="YjgF-like"/>
    <property type="match status" value="1"/>
</dbReference>
<dbReference type="AlphaFoldDB" id="A0A6B0Y4R0"/>
<name>A0A6B0Y4R0_9RHOB</name>
<reference evidence="2" key="1">
    <citation type="submission" date="2019-09" db="EMBL/GenBank/DDBJ databases">
        <title>Characterisation of the sponge microbiome using genome-centric metagenomics.</title>
        <authorList>
            <person name="Engelberts J.P."/>
            <person name="Robbins S.J."/>
            <person name="De Goeij J.M."/>
            <person name="Aranda M."/>
            <person name="Bell S.C."/>
            <person name="Webster N.S."/>
        </authorList>
    </citation>
    <scope>NUCLEOTIDE SEQUENCE</scope>
    <source>
        <strain evidence="2">SB0664_bin_43</strain>
    </source>
</reference>
<dbReference type="InterPro" id="IPR035959">
    <property type="entry name" value="RutC-like_sf"/>
</dbReference>